<feature type="compositionally biased region" description="Polar residues" evidence="1">
    <location>
        <begin position="31"/>
        <end position="40"/>
    </location>
</feature>
<keyword evidence="3" id="KW-1185">Reference proteome</keyword>
<dbReference type="GO" id="GO:0005634">
    <property type="term" value="C:nucleus"/>
    <property type="evidence" value="ECO:0007669"/>
    <property type="project" value="InterPro"/>
</dbReference>
<dbReference type="GO" id="GO:0042393">
    <property type="term" value="F:histone binding"/>
    <property type="evidence" value="ECO:0007669"/>
    <property type="project" value="InterPro"/>
</dbReference>
<dbReference type="OrthoDB" id="2420608at2759"/>
<dbReference type="Proteomes" id="UP000092993">
    <property type="component" value="Unassembled WGS sequence"/>
</dbReference>
<organism evidence="2 3">
    <name type="scientific">Grifola frondosa</name>
    <name type="common">Maitake</name>
    <name type="synonym">Polyporus frondosus</name>
    <dbReference type="NCBI Taxonomy" id="5627"/>
    <lineage>
        <taxon>Eukaryota</taxon>
        <taxon>Fungi</taxon>
        <taxon>Dikarya</taxon>
        <taxon>Basidiomycota</taxon>
        <taxon>Agaricomycotina</taxon>
        <taxon>Agaricomycetes</taxon>
        <taxon>Polyporales</taxon>
        <taxon>Grifolaceae</taxon>
        <taxon>Grifola</taxon>
    </lineage>
</organism>
<accession>A0A1C7LY08</accession>
<evidence type="ECO:0000313" key="2">
    <source>
        <dbReference type="EMBL" id="OBZ69017.1"/>
    </source>
</evidence>
<name>A0A1C7LY08_GRIFR</name>
<feature type="compositionally biased region" description="Basic and acidic residues" evidence="1">
    <location>
        <begin position="1"/>
        <end position="15"/>
    </location>
</feature>
<proteinExistence type="predicted"/>
<dbReference type="EMBL" id="LUGG01000019">
    <property type="protein sequence ID" value="OBZ69017.1"/>
    <property type="molecule type" value="Genomic_DNA"/>
</dbReference>
<dbReference type="STRING" id="5627.A0A1C7LY08"/>
<feature type="region of interest" description="Disordered" evidence="1">
    <location>
        <begin position="130"/>
        <end position="151"/>
    </location>
</feature>
<dbReference type="OMA" id="ACERTTT"/>
<feature type="region of interest" description="Disordered" evidence="1">
    <location>
        <begin position="1"/>
        <end position="65"/>
    </location>
</feature>
<gene>
    <name evidence="2" type="ORF">A0H81_11359</name>
</gene>
<dbReference type="AlphaFoldDB" id="A0A1C7LY08"/>
<feature type="compositionally biased region" description="Low complexity" evidence="1">
    <location>
        <begin position="51"/>
        <end position="65"/>
    </location>
</feature>
<evidence type="ECO:0000313" key="3">
    <source>
        <dbReference type="Proteomes" id="UP000092993"/>
    </source>
</evidence>
<protein>
    <submittedName>
        <fullName evidence="2">Uncharacterized protein</fullName>
    </submittedName>
</protein>
<feature type="compositionally biased region" description="Low complexity" evidence="1">
    <location>
        <begin position="141"/>
        <end position="150"/>
    </location>
</feature>
<reference evidence="2 3" key="1">
    <citation type="submission" date="2016-03" db="EMBL/GenBank/DDBJ databases">
        <title>Whole genome sequencing of Grifola frondosa 9006-11.</title>
        <authorList>
            <person name="Min B."/>
            <person name="Park H."/>
            <person name="Kim J.-G."/>
            <person name="Cho H."/>
            <person name="Oh Y.-L."/>
            <person name="Kong W.-S."/>
            <person name="Choi I.-G."/>
        </authorList>
    </citation>
    <scope>NUCLEOTIDE SEQUENCE [LARGE SCALE GENOMIC DNA]</scope>
    <source>
        <strain evidence="2 3">9006-11</strain>
    </source>
</reference>
<dbReference type="InterPro" id="IPR018465">
    <property type="entry name" value="Scm3/HJURP"/>
</dbReference>
<evidence type="ECO:0000256" key="1">
    <source>
        <dbReference type="SAM" id="MobiDB-lite"/>
    </source>
</evidence>
<sequence length="290" mass="32380">MEGRSTLPARKELHPRLVSITPSESPPVSRLFQTPTSNRLNKAPVSKRPRLSSTPSSLFSTASSSTIVHTEEIDEGLRASSMRLLSVWDQLAERYNRPLDEDDIVDLRDNSLFKDRGVVRQSRRTYEIGCFGDDNSRSDANDASSEGGDVPYDDDVDELDAFAPEADISGKLELEKGKLNVPPMREMDPDDAQDLKEFMEAEARRKELYGDEEAVEDVTDVRLAYGDETDFEDNLDTKDDYADFDFSKAGDEAILVPDGDSEDEFATWDFDASSAKPVTCHSDPAPRLKL</sequence>
<comment type="caution">
    <text evidence="2">The sequence shown here is derived from an EMBL/GenBank/DDBJ whole genome shotgun (WGS) entry which is preliminary data.</text>
</comment>
<dbReference type="Pfam" id="PF10384">
    <property type="entry name" value="Scm3"/>
    <property type="match status" value="1"/>
</dbReference>